<protein>
    <recommendedName>
        <fullName evidence="3">Transposase</fullName>
    </recommendedName>
</protein>
<evidence type="ECO:0000313" key="2">
    <source>
        <dbReference type="Proteomes" id="UP001153076"/>
    </source>
</evidence>
<proteinExistence type="predicted"/>
<sequence length="154" mass="18677">MPEENCDDDLLNVDEEHASKNHRGPTLLYNVHARKLENHVPIFLNEHGQPVEPTDKFLGTIAHEHLWEPLIYINWHKVPNRDKMWEFVTKWVLESIACTWRLFKCRLKSNHYYKYDNDVERWRHRPSRVPDSHFKLSQYWKTSIAKFLMLSLRN</sequence>
<dbReference type="EMBL" id="JAKOGI010002754">
    <property type="protein sequence ID" value="KAJ8421379.1"/>
    <property type="molecule type" value="Genomic_DNA"/>
</dbReference>
<keyword evidence="2" id="KW-1185">Reference proteome</keyword>
<comment type="caution">
    <text evidence="1">The sequence shown here is derived from an EMBL/GenBank/DDBJ whole genome shotgun (WGS) entry which is preliminary data.</text>
</comment>
<reference evidence="1" key="1">
    <citation type="submission" date="2022-04" db="EMBL/GenBank/DDBJ databases">
        <title>Carnegiea gigantea Genome sequencing and assembly v2.</title>
        <authorList>
            <person name="Copetti D."/>
            <person name="Sanderson M.J."/>
            <person name="Burquez A."/>
            <person name="Wojciechowski M.F."/>
        </authorList>
    </citation>
    <scope>NUCLEOTIDE SEQUENCE</scope>
    <source>
        <strain evidence="1">SGP5-SGP5p</strain>
        <tissue evidence="1">Aerial part</tissue>
    </source>
</reference>
<organism evidence="1 2">
    <name type="scientific">Carnegiea gigantea</name>
    <dbReference type="NCBI Taxonomy" id="171969"/>
    <lineage>
        <taxon>Eukaryota</taxon>
        <taxon>Viridiplantae</taxon>
        <taxon>Streptophyta</taxon>
        <taxon>Embryophyta</taxon>
        <taxon>Tracheophyta</taxon>
        <taxon>Spermatophyta</taxon>
        <taxon>Magnoliopsida</taxon>
        <taxon>eudicotyledons</taxon>
        <taxon>Gunneridae</taxon>
        <taxon>Pentapetalae</taxon>
        <taxon>Caryophyllales</taxon>
        <taxon>Cactineae</taxon>
        <taxon>Cactaceae</taxon>
        <taxon>Cactoideae</taxon>
        <taxon>Echinocereeae</taxon>
        <taxon>Carnegiea</taxon>
    </lineage>
</organism>
<dbReference type="Proteomes" id="UP001153076">
    <property type="component" value="Unassembled WGS sequence"/>
</dbReference>
<name>A0A9Q1GL03_9CARY</name>
<gene>
    <name evidence="1" type="ORF">Cgig2_001121</name>
</gene>
<dbReference type="PANTHER" id="PTHR33144">
    <property type="entry name" value="OS10G0409366 PROTEIN-RELATED"/>
    <property type="match status" value="1"/>
</dbReference>
<evidence type="ECO:0008006" key="3">
    <source>
        <dbReference type="Google" id="ProtNLM"/>
    </source>
</evidence>
<dbReference type="OrthoDB" id="1913335at2759"/>
<dbReference type="AlphaFoldDB" id="A0A9Q1GL03"/>
<dbReference type="PANTHER" id="PTHR33144:SF16">
    <property type="entry name" value="OS02G0129000 PROTEIN"/>
    <property type="match status" value="1"/>
</dbReference>
<evidence type="ECO:0000313" key="1">
    <source>
        <dbReference type="EMBL" id="KAJ8421379.1"/>
    </source>
</evidence>
<accession>A0A9Q1GL03</accession>